<keyword evidence="2" id="KW-1185">Reference proteome</keyword>
<dbReference type="EMBL" id="JAEPRC010000082">
    <property type="protein sequence ID" value="KAG2210389.1"/>
    <property type="molecule type" value="Genomic_DNA"/>
</dbReference>
<reference evidence="1" key="1">
    <citation type="submission" date="2020-12" db="EMBL/GenBank/DDBJ databases">
        <title>Metabolic potential, ecology and presence of endohyphal bacteria is reflected in genomic diversity of Mucoromycotina.</title>
        <authorList>
            <person name="Muszewska A."/>
            <person name="Okrasinska A."/>
            <person name="Steczkiewicz K."/>
            <person name="Drgas O."/>
            <person name="Orlowska M."/>
            <person name="Perlinska-Lenart U."/>
            <person name="Aleksandrzak-Piekarczyk T."/>
            <person name="Szatraj K."/>
            <person name="Zielenkiewicz U."/>
            <person name="Pilsyk S."/>
            <person name="Malc E."/>
            <person name="Mieczkowski P."/>
            <person name="Kruszewska J.S."/>
            <person name="Biernat P."/>
            <person name="Pawlowska J."/>
        </authorList>
    </citation>
    <scope>NUCLEOTIDE SEQUENCE</scope>
    <source>
        <strain evidence="1">CBS 226.32</strain>
    </source>
</reference>
<comment type="caution">
    <text evidence="1">The sequence shown here is derived from an EMBL/GenBank/DDBJ whole genome shotgun (WGS) entry which is preliminary data.</text>
</comment>
<gene>
    <name evidence="1" type="ORF">INT46_000970</name>
</gene>
<evidence type="ECO:0000313" key="2">
    <source>
        <dbReference type="Proteomes" id="UP000650833"/>
    </source>
</evidence>
<proteinExistence type="predicted"/>
<evidence type="ECO:0000313" key="1">
    <source>
        <dbReference type="EMBL" id="KAG2210389.1"/>
    </source>
</evidence>
<dbReference type="OrthoDB" id="2282763at2759"/>
<organism evidence="1 2">
    <name type="scientific">Mucor plumbeus</name>
    <dbReference type="NCBI Taxonomy" id="97098"/>
    <lineage>
        <taxon>Eukaryota</taxon>
        <taxon>Fungi</taxon>
        <taxon>Fungi incertae sedis</taxon>
        <taxon>Mucoromycota</taxon>
        <taxon>Mucoromycotina</taxon>
        <taxon>Mucoromycetes</taxon>
        <taxon>Mucorales</taxon>
        <taxon>Mucorineae</taxon>
        <taxon>Mucoraceae</taxon>
        <taxon>Mucor</taxon>
    </lineage>
</organism>
<dbReference type="Proteomes" id="UP000650833">
    <property type="component" value="Unassembled WGS sequence"/>
</dbReference>
<protein>
    <submittedName>
        <fullName evidence="1">Uncharacterized protein</fullName>
    </submittedName>
</protein>
<dbReference type="AlphaFoldDB" id="A0A8H7RFB9"/>
<accession>A0A8H7RFB9</accession>
<name>A0A8H7RFB9_9FUNG</name>
<sequence length="201" mass="23567">MNIYAPATTTQRYTFYDNLLPSTYFNLIVAGNHSNHIQFILQEWTDHALLSVNLKFDNPDHDFGIWRANPSLTKNTYFIEQLHKTLDKFHSQLTQISSPPDAQSIWDNIKELIKTLARSISRFNGEWRQRQLKRLQKKRNRILRSGHIQQEIVNTLALRSGIRWRENGEKAAGVLKRIIKQQTTTQSTLPTIIHPSHWQQL</sequence>